<dbReference type="AlphaFoldDB" id="A0A5E4PHZ5"/>
<dbReference type="RefSeq" id="WP_148339259.1">
    <property type="nucleotide sequence ID" value="NZ_LR699119.1"/>
</dbReference>
<keyword evidence="2" id="KW-1185">Reference proteome</keyword>
<dbReference type="KEGG" id="asip:AQUSIP_13040"/>
<organism evidence="1 2">
    <name type="scientific">Aquicella siphonis</name>
    <dbReference type="NCBI Taxonomy" id="254247"/>
    <lineage>
        <taxon>Bacteria</taxon>
        <taxon>Pseudomonadati</taxon>
        <taxon>Pseudomonadota</taxon>
        <taxon>Gammaproteobacteria</taxon>
        <taxon>Legionellales</taxon>
        <taxon>Coxiellaceae</taxon>
        <taxon>Aquicella</taxon>
    </lineage>
</organism>
<reference evidence="1 2" key="1">
    <citation type="submission" date="2019-08" db="EMBL/GenBank/DDBJ databases">
        <authorList>
            <person name="Guy L."/>
        </authorList>
    </citation>
    <scope>NUCLEOTIDE SEQUENCE [LARGE SCALE GENOMIC DNA]</scope>
    <source>
        <strain evidence="1 2">SGT-108</strain>
    </source>
</reference>
<sequence>MKVYYPGNRENIRLYVQPGIDHPETSEWFEGGKPKMFEVHFKNQVAEVDDNIGQYLLDKKLAIKSLSRIITNVSNKFKRAK</sequence>
<dbReference type="EMBL" id="LR699119">
    <property type="protein sequence ID" value="VVC76003.1"/>
    <property type="molecule type" value="Genomic_DNA"/>
</dbReference>
<evidence type="ECO:0000313" key="1">
    <source>
        <dbReference type="EMBL" id="VVC76003.1"/>
    </source>
</evidence>
<dbReference type="Proteomes" id="UP000324194">
    <property type="component" value="Chromosome 1"/>
</dbReference>
<dbReference type="OrthoDB" id="9553674at2"/>
<proteinExistence type="predicted"/>
<gene>
    <name evidence="1" type="ORF">AQUSIP_13040</name>
</gene>
<evidence type="ECO:0000313" key="2">
    <source>
        <dbReference type="Proteomes" id="UP000324194"/>
    </source>
</evidence>
<accession>A0A5E4PHZ5</accession>
<name>A0A5E4PHZ5_9COXI</name>
<protein>
    <submittedName>
        <fullName evidence="1">Uncharacterized protein</fullName>
    </submittedName>
</protein>